<name>A0AAE0P6Q7_9PEZI</name>
<evidence type="ECO:0000256" key="1">
    <source>
        <dbReference type="ARBA" id="ARBA00001974"/>
    </source>
</evidence>
<dbReference type="InterPro" id="IPR006181">
    <property type="entry name" value="D-amino_acid_oxidase_CS"/>
</dbReference>
<organism evidence="9 10">
    <name type="scientific">Podospora didyma</name>
    <dbReference type="NCBI Taxonomy" id="330526"/>
    <lineage>
        <taxon>Eukaryota</taxon>
        <taxon>Fungi</taxon>
        <taxon>Dikarya</taxon>
        <taxon>Ascomycota</taxon>
        <taxon>Pezizomycotina</taxon>
        <taxon>Sordariomycetes</taxon>
        <taxon>Sordariomycetidae</taxon>
        <taxon>Sordariales</taxon>
        <taxon>Podosporaceae</taxon>
        <taxon>Podospora</taxon>
    </lineage>
</organism>
<dbReference type="Gene3D" id="3.30.9.10">
    <property type="entry name" value="D-Amino Acid Oxidase, subunit A, domain 2"/>
    <property type="match status" value="1"/>
</dbReference>
<protein>
    <submittedName>
        <fullName evidence="9">Amino acid oxidase</fullName>
    </submittedName>
</protein>
<sequence length="368" mass="39771">MAEHIVVIGAGVIGLSAALSLQDAGHSVTIIARDFPGPAETMDAVQHINYTSPWGGAHNRWVPPHPTTGENAREHAMALTTFARMRTLSDTPSTAGATGISFMKGIEYLEGPVLPAEYVALDADKLSLPAFRVLDWTEFPDKRVQWGCEYDTWCVNPMVYCCFLLRRFVFRGGKIVRRELRSPLEVFALSPEKDLGISAPPPKVVVNASGNGFGGSSGDDGLFITRGQTVLVANTSVATVTRQNADGGWTFCVPRNYEGGTIIGGTKEPDNWDPNPSPEVRETLLKTFAATYPQILDEKGGFTVIRDIVGRRPTRKGGLRLEGEAVQGGGFVMHAYGLGGRGYELSWGVAEGVVEGVQEYLKGRTVET</sequence>
<keyword evidence="4 6" id="KW-0274">FAD</keyword>
<evidence type="ECO:0000313" key="9">
    <source>
        <dbReference type="EMBL" id="KAK3394340.1"/>
    </source>
</evidence>
<dbReference type="InterPro" id="IPR006076">
    <property type="entry name" value="FAD-dep_OxRdtase"/>
</dbReference>
<dbReference type="GO" id="GO:0019478">
    <property type="term" value="P:D-amino acid catabolic process"/>
    <property type="evidence" value="ECO:0007669"/>
    <property type="project" value="TreeGrafter"/>
</dbReference>
<dbReference type="PANTHER" id="PTHR11530">
    <property type="entry name" value="D-AMINO ACID OXIDASE"/>
    <property type="match status" value="1"/>
</dbReference>
<dbReference type="Proteomes" id="UP001285441">
    <property type="component" value="Unassembled WGS sequence"/>
</dbReference>
<reference evidence="9" key="2">
    <citation type="submission" date="2023-06" db="EMBL/GenBank/DDBJ databases">
        <authorList>
            <consortium name="Lawrence Berkeley National Laboratory"/>
            <person name="Haridas S."/>
            <person name="Hensen N."/>
            <person name="Bonometti L."/>
            <person name="Westerberg I."/>
            <person name="Brannstrom I.O."/>
            <person name="Guillou S."/>
            <person name="Cros-Aarteil S."/>
            <person name="Calhoun S."/>
            <person name="Kuo A."/>
            <person name="Mondo S."/>
            <person name="Pangilinan J."/>
            <person name="Riley R."/>
            <person name="LaButti K."/>
            <person name="Andreopoulos B."/>
            <person name="Lipzen A."/>
            <person name="Chen C."/>
            <person name="Yanf M."/>
            <person name="Daum C."/>
            <person name="Ng V."/>
            <person name="Clum A."/>
            <person name="Steindorff A."/>
            <person name="Ohm R."/>
            <person name="Martin F."/>
            <person name="Silar P."/>
            <person name="Natvig D."/>
            <person name="Lalanne C."/>
            <person name="Gautier V."/>
            <person name="Ament-velasquez S.L."/>
            <person name="Kruys A."/>
            <person name="Hutchinson M.I."/>
            <person name="Powell A.J."/>
            <person name="Barry K."/>
            <person name="Miller A.N."/>
            <person name="Grigoriev I.V."/>
            <person name="Debuchy R."/>
            <person name="Gladieux P."/>
            <person name="Thoren M.H."/>
            <person name="Johannesson H."/>
        </authorList>
    </citation>
    <scope>NUCLEOTIDE SEQUENCE</scope>
    <source>
        <strain evidence="9">CBS 232.78</strain>
    </source>
</reference>
<evidence type="ECO:0000256" key="6">
    <source>
        <dbReference type="PIRSR" id="PIRSR000189-1"/>
    </source>
</evidence>
<feature type="binding site" evidence="6">
    <location>
        <position position="340"/>
    </location>
    <ligand>
        <name>D-dopa</name>
        <dbReference type="ChEBI" id="CHEBI:149689"/>
    </ligand>
</feature>
<evidence type="ECO:0000313" key="10">
    <source>
        <dbReference type="Proteomes" id="UP001285441"/>
    </source>
</evidence>
<evidence type="ECO:0000256" key="4">
    <source>
        <dbReference type="ARBA" id="ARBA00022827"/>
    </source>
</evidence>
<feature type="binding site" evidence="6">
    <location>
        <position position="312"/>
    </location>
    <ligand>
        <name>D-dopa</name>
        <dbReference type="ChEBI" id="CHEBI:149689"/>
    </ligand>
</feature>
<dbReference type="GO" id="GO:0005737">
    <property type="term" value="C:cytoplasm"/>
    <property type="evidence" value="ECO:0007669"/>
    <property type="project" value="TreeGrafter"/>
</dbReference>
<evidence type="ECO:0000256" key="2">
    <source>
        <dbReference type="ARBA" id="ARBA00006730"/>
    </source>
</evidence>
<evidence type="ECO:0000256" key="5">
    <source>
        <dbReference type="ARBA" id="ARBA00023002"/>
    </source>
</evidence>
<dbReference type="SUPFAM" id="SSF51971">
    <property type="entry name" value="Nucleotide-binding domain"/>
    <property type="match status" value="1"/>
</dbReference>
<dbReference type="EMBL" id="JAULSW010000001">
    <property type="protein sequence ID" value="KAK3394340.1"/>
    <property type="molecule type" value="Genomic_DNA"/>
</dbReference>
<dbReference type="Gene3D" id="3.40.50.720">
    <property type="entry name" value="NAD(P)-binding Rossmann-like Domain"/>
    <property type="match status" value="1"/>
</dbReference>
<feature type="signal peptide" evidence="7">
    <location>
        <begin position="1"/>
        <end position="18"/>
    </location>
</feature>
<proteinExistence type="inferred from homology"/>
<evidence type="ECO:0000259" key="8">
    <source>
        <dbReference type="Pfam" id="PF01266"/>
    </source>
</evidence>
<dbReference type="SUPFAM" id="SSF54373">
    <property type="entry name" value="FAD-linked reductases, C-terminal domain"/>
    <property type="match status" value="1"/>
</dbReference>
<dbReference type="PIRSF" id="PIRSF000189">
    <property type="entry name" value="D-aa_oxidase"/>
    <property type="match status" value="1"/>
</dbReference>
<feature type="binding site" evidence="6">
    <location>
        <begin position="51"/>
        <end position="52"/>
    </location>
    <ligand>
        <name>FAD</name>
        <dbReference type="ChEBI" id="CHEBI:57692"/>
    </ligand>
</feature>
<dbReference type="PANTHER" id="PTHR11530:SF26">
    <property type="entry name" value="FAD DEPENDENT OXIDOREDUCTASE SUPERFAMILY (AFU_ORTHOLOGUE AFUA_5G13940)"/>
    <property type="match status" value="1"/>
</dbReference>
<evidence type="ECO:0000256" key="3">
    <source>
        <dbReference type="ARBA" id="ARBA00022630"/>
    </source>
</evidence>
<keyword evidence="10" id="KW-1185">Reference proteome</keyword>
<evidence type="ECO:0000256" key="7">
    <source>
        <dbReference type="SAM" id="SignalP"/>
    </source>
</evidence>
<keyword evidence="7" id="KW-0732">Signal</keyword>
<keyword evidence="5" id="KW-0560">Oxidoreductase</keyword>
<reference evidence="9" key="1">
    <citation type="journal article" date="2023" name="Mol. Phylogenet. Evol.">
        <title>Genome-scale phylogeny and comparative genomics of the fungal order Sordariales.</title>
        <authorList>
            <person name="Hensen N."/>
            <person name="Bonometti L."/>
            <person name="Westerberg I."/>
            <person name="Brannstrom I.O."/>
            <person name="Guillou S."/>
            <person name="Cros-Aarteil S."/>
            <person name="Calhoun S."/>
            <person name="Haridas S."/>
            <person name="Kuo A."/>
            <person name="Mondo S."/>
            <person name="Pangilinan J."/>
            <person name="Riley R."/>
            <person name="LaButti K."/>
            <person name="Andreopoulos B."/>
            <person name="Lipzen A."/>
            <person name="Chen C."/>
            <person name="Yan M."/>
            <person name="Daum C."/>
            <person name="Ng V."/>
            <person name="Clum A."/>
            <person name="Steindorff A."/>
            <person name="Ohm R.A."/>
            <person name="Martin F."/>
            <person name="Silar P."/>
            <person name="Natvig D.O."/>
            <person name="Lalanne C."/>
            <person name="Gautier V."/>
            <person name="Ament-Velasquez S.L."/>
            <person name="Kruys A."/>
            <person name="Hutchinson M.I."/>
            <person name="Powell A.J."/>
            <person name="Barry K."/>
            <person name="Miller A.N."/>
            <person name="Grigoriev I.V."/>
            <person name="Debuchy R."/>
            <person name="Gladieux P."/>
            <person name="Hiltunen Thoren M."/>
            <person name="Johannesson H."/>
        </authorList>
    </citation>
    <scope>NUCLEOTIDE SEQUENCE</scope>
    <source>
        <strain evidence="9">CBS 232.78</strain>
    </source>
</reference>
<comment type="cofactor">
    <cofactor evidence="1 6">
        <name>FAD</name>
        <dbReference type="ChEBI" id="CHEBI:57692"/>
    </cofactor>
</comment>
<feature type="domain" description="FAD dependent oxidoreductase" evidence="8">
    <location>
        <begin position="5"/>
        <end position="354"/>
    </location>
</feature>
<dbReference type="PROSITE" id="PS00677">
    <property type="entry name" value="DAO"/>
    <property type="match status" value="1"/>
</dbReference>
<dbReference type="GO" id="GO:0003884">
    <property type="term" value="F:D-amino-acid oxidase activity"/>
    <property type="evidence" value="ECO:0007669"/>
    <property type="project" value="InterPro"/>
</dbReference>
<accession>A0AAE0P6Q7</accession>
<comment type="caution">
    <text evidence="9">The sequence shown here is derived from an EMBL/GenBank/DDBJ whole genome shotgun (WGS) entry which is preliminary data.</text>
</comment>
<dbReference type="AlphaFoldDB" id="A0AAE0P6Q7"/>
<dbReference type="InterPro" id="IPR023209">
    <property type="entry name" value="DAO"/>
</dbReference>
<dbReference type="Pfam" id="PF01266">
    <property type="entry name" value="DAO"/>
    <property type="match status" value="1"/>
</dbReference>
<dbReference type="GO" id="GO:0071949">
    <property type="term" value="F:FAD binding"/>
    <property type="evidence" value="ECO:0007669"/>
    <property type="project" value="InterPro"/>
</dbReference>
<feature type="chain" id="PRO_5042213045" evidence="7">
    <location>
        <begin position="19"/>
        <end position="368"/>
    </location>
</feature>
<gene>
    <name evidence="9" type="ORF">B0H63DRAFT_517473</name>
</gene>
<keyword evidence="3" id="KW-0285">Flavoprotein</keyword>
<comment type="similarity">
    <text evidence="2">Belongs to the DAMOX/DASOX family.</text>
</comment>